<sequence length="753" mass="84344">MLSLQIQQTGDLSILKREIPEDPEDKEAKEFVLAHGGQNVVMNNPELVEEFAKKIHLSMSDQVMEQMQSNMEEILEENQARIEVILKENTANAVADTIKALASKVREQEAEQRLTCVQCDKEYRASANGPEACSFHKAGNYSGGFSCCGKNAPCSYSSHRAVHHCDHPYTSFYDYVSAITGYTDTVEKWATIEETNLMTDTTRKASVGKLLRWRSFAARISEPLMVLRVGTIAHDSPYHFHVYTAEALKEANTAIQLGSKSTVIFRSQKEEDEFEMAEWTLNDAGVINGIKLTCRVSTSDTASVTWVPINIESASKDGEIKILSKAFFKSYKPAEPYELPETRHKGFILPAKAIRAIREFKPRTSLPLVVAPQGRMVANMLGQYVRNNADKFQGTLRFFNKSSPASDKYVIIASATAEYRFVGDEKYSQPESFTFGDIKFPATIGPTQSLDIPYEVIVRRDEEHASMMLTCWNWALIALHRPVRVRFTFKDIEDEKLVIIQEYIHQPTNRLSVKEESDLLFLHIDDALEGSRSCVRIKRADDESHVINVNGNRLTVQDLNRIVYQAEKAGQSEYDLNYGRDSGSYKWKAWALVDLSCRRVYGFKMLLERGSTSRKNNSVAMGYAACPIYESHVDEDGEVVKETEMRPIRYADEKIKCPEVEVTDALKVIEDDGYDDEKPLPPPPTAVVSIAAAAVTATAATAAISEVAKATSSLDTAVFSSSMTTLEKRLESLDVNVARMATALEKLVDILSQ</sequence>
<keyword evidence="2" id="KW-1185">Reference proteome</keyword>
<accession>A0A9P6FU75</accession>
<name>A0A9P6FU75_9FUNG</name>
<dbReference type="OrthoDB" id="61437at2759"/>
<evidence type="ECO:0000313" key="1">
    <source>
        <dbReference type="EMBL" id="KAF9581447.1"/>
    </source>
</evidence>
<reference evidence="1" key="1">
    <citation type="journal article" date="2020" name="Fungal Divers.">
        <title>Resolving the Mortierellaceae phylogeny through synthesis of multi-gene phylogenetics and phylogenomics.</title>
        <authorList>
            <person name="Vandepol N."/>
            <person name="Liber J."/>
            <person name="Desiro A."/>
            <person name="Na H."/>
            <person name="Kennedy M."/>
            <person name="Barry K."/>
            <person name="Grigoriev I.V."/>
            <person name="Miller A.N."/>
            <person name="O'Donnell K."/>
            <person name="Stajich J.E."/>
            <person name="Bonito G."/>
        </authorList>
    </citation>
    <scope>NUCLEOTIDE SEQUENCE</scope>
    <source>
        <strain evidence="1">KOD1015</strain>
    </source>
</reference>
<protein>
    <submittedName>
        <fullName evidence="1">Uncharacterized protein</fullName>
    </submittedName>
</protein>
<dbReference type="EMBL" id="JAABOA010001488">
    <property type="protein sequence ID" value="KAF9581447.1"/>
    <property type="molecule type" value="Genomic_DNA"/>
</dbReference>
<evidence type="ECO:0000313" key="2">
    <source>
        <dbReference type="Proteomes" id="UP000780801"/>
    </source>
</evidence>
<dbReference type="Proteomes" id="UP000780801">
    <property type="component" value="Unassembled WGS sequence"/>
</dbReference>
<proteinExistence type="predicted"/>
<comment type="caution">
    <text evidence="1">The sequence shown here is derived from an EMBL/GenBank/DDBJ whole genome shotgun (WGS) entry which is preliminary data.</text>
</comment>
<organism evidence="1 2">
    <name type="scientific">Lunasporangiospora selenospora</name>
    <dbReference type="NCBI Taxonomy" id="979761"/>
    <lineage>
        <taxon>Eukaryota</taxon>
        <taxon>Fungi</taxon>
        <taxon>Fungi incertae sedis</taxon>
        <taxon>Mucoromycota</taxon>
        <taxon>Mortierellomycotina</taxon>
        <taxon>Mortierellomycetes</taxon>
        <taxon>Mortierellales</taxon>
        <taxon>Mortierellaceae</taxon>
        <taxon>Lunasporangiospora</taxon>
    </lineage>
</organism>
<gene>
    <name evidence="1" type="ORF">BGW38_001521</name>
</gene>
<dbReference type="AlphaFoldDB" id="A0A9P6FU75"/>